<dbReference type="RefSeq" id="WP_094689608.1">
    <property type="nucleotide sequence ID" value="NZ_JACBYZ010000001.1"/>
</dbReference>
<evidence type="ECO:0000313" key="1">
    <source>
        <dbReference type="EMBL" id="OZG56038.1"/>
    </source>
</evidence>
<proteinExistence type="predicted"/>
<protein>
    <recommendedName>
        <fullName evidence="3">Helix-turn-helix domain-containing protein</fullName>
    </recommendedName>
</protein>
<dbReference type="InterPro" id="IPR009061">
    <property type="entry name" value="DNA-bd_dom_put_sf"/>
</dbReference>
<sequence>MPRLESFEDLWDVHETAAYLHISRSALYHWNYQGIGPRPIHMPNKRVYYKRDEVKHFLAAMIKAPR</sequence>
<dbReference type="EMBL" id="MWWU01000002">
    <property type="protein sequence ID" value="OZG56038.1"/>
    <property type="molecule type" value="Genomic_DNA"/>
</dbReference>
<accession>A0A261FAC1</accession>
<dbReference type="Proteomes" id="UP000228976">
    <property type="component" value="Unassembled WGS sequence"/>
</dbReference>
<evidence type="ECO:0008006" key="3">
    <source>
        <dbReference type="Google" id="ProtNLM"/>
    </source>
</evidence>
<keyword evidence="2" id="KW-1185">Reference proteome</keyword>
<dbReference type="AlphaFoldDB" id="A0A261FAC1"/>
<organism evidence="1 2">
    <name type="scientific">Aeriscardovia aeriphila</name>
    <dbReference type="NCBI Taxonomy" id="218139"/>
    <lineage>
        <taxon>Bacteria</taxon>
        <taxon>Bacillati</taxon>
        <taxon>Actinomycetota</taxon>
        <taxon>Actinomycetes</taxon>
        <taxon>Bifidobacteriales</taxon>
        <taxon>Bifidobacteriaceae</taxon>
        <taxon>Aeriscardovia</taxon>
    </lineage>
</organism>
<evidence type="ECO:0000313" key="2">
    <source>
        <dbReference type="Proteomes" id="UP000228976"/>
    </source>
</evidence>
<name>A0A261FAC1_9BIFI</name>
<dbReference type="SUPFAM" id="SSF46955">
    <property type="entry name" value="Putative DNA-binding domain"/>
    <property type="match status" value="1"/>
</dbReference>
<reference evidence="1 2" key="1">
    <citation type="journal article" date="2017" name="BMC Genomics">
        <title>Comparative genomic and phylogenomic analyses of the Bifidobacteriaceae family.</title>
        <authorList>
            <person name="Lugli G.A."/>
            <person name="Milani C."/>
            <person name="Turroni F."/>
            <person name="Duranti S."/>
            <person name="Mancabelli L."/>
            <person name="Mangifesta M."/>
            <person name="Ferrario C."/>
            <person name="Modesto M."/>
            <person name="Mattarelli P."/>
            <person name="Jiri K."/>
            <person name="van Sinderen D."/>
            <person name="Ventura M."/>
        </authorList>
    </citation>
    <scope>NUCLEOTIDE SEQUENCE [LARGE SCALE GENOMIC DNA]</scope>
    <source>
        <strain evidence="1 2">LMG 21773</strain>
    </source>
</reference>
<dbReference type="OrthoDB" id="5524782at2"/>
<gene>
    <name evidence="1" type="ORF">AEAE_0526</name>
</gene>
<comment type="caution">
    <text evidence="1">The sequence shown here is derived from an EMBL/GenBank/DDBJ whole genome shotgun (WGS) entry which is preliminary data.</text>
</comment>